<dbReference type="HOGENOM" id="CLU_423065_0_0_1"/>
<feature type="domain" description="WW" evidence="4">
    <location>
        <begin position="494"/>
        <end position="529"/>
    </location>
</feature>
<sequence length="648" mass="70964">MPTDSYPRSGDERRHKNATEHMGKNRSASVQSSVSTASTSSNQSSKSAFKSSSSSTKSASSSSKRSRARFSVPEDAEGLSRFASISGFLRKQADNEEGAWNKYYFCVRPATYLYYYNTPTDDRPRGIIDMEFLKDIRWNVDCLQRCVGGSEHCFRVTGQMPKGTHNGVDSDKARLRPLFLDPENRKEAQQWMEAFENHRFNAEHANGYHSMRKKIKEAEDTLAQLTEDAQRAAAIANTIRQKGRTLLNTLRGIEANPSGSTVDELAHGSLDVDANHDDLFSTLEAIELLVEDFSAEATQQAKVIETLRQREAQQEKKLREVTKFVAPVRKPEPVADAQQQAGAMDTSNIIDSDEFSRMERAGMAKGRSTSDVRELFKKTTGFLSGKKTTENSTSTTNAVAAMSPKVLETFREEDEESGDEAVVAAPAKKPGFVNALKKRVTKTTTTSSTATTPVPAQAPSSPKSPQSSPRRSDDTISISTDRGSADSMGVVESEKLPDGWSKRESRTHPGDYYYVHTVSGYTTWEVPTEAMMAYMGIDDDNESGGTSSSKYRKMTVTSSQEVFEKSDFYAAQPVGSLAAAAQAALQAEEDAAAESDDGSKPAAKKVKGWGFLKKFPKKSLVKAAGGSPNDDAASPVIAVEHEDGRHEF</sequence>
<accession>K3WTR5</accession>
<dbReference type="InterPro" id="IPR011993">
    <property type="entry name" value="PH-like_dom_sf"/>
</dbReference>
<dbReference type="SUPFAM" id="SSF50729">
    <property type="entry name" value="PH domain-like"/>
    <property type="match status" value="1"/>
</dbReference>
<evidence type="ECO:0000259" key="3">
    <source>
        <dbReference type="PROSITE" id="PS50003"/>
    </source>
</evidence>
<reference evidence="5" key="3">
    <citation type="submission" date="2015-02" db="UniProtKB">
        <authorList>
            <consortium name="EnsemblProtists"/>
        </authorList>
    </citation>
    <scope>IDENTIFICATION</scope>
    <source>
        <strain evidence="5">DAOM BR144</strain>
    </source>
</reference>
<dbReference type="InterPro" id="IPR036020">
    <property type="entry name" value="WW_dom_sf"/>
</dbReference>
<evidence type="ECO:0000313" key="5">
    <source>
        <dbReference type="EnsemblProtists" id="PYU1_T008361"/>
    </source>
</evidence>
<dbReference type="PROSITE" id="PS50003">
    <property type="entry name" value="PH_DOMAIN"/>
    <property type="match status" value="1"/>
</dbReference>
<dbReference type="InterPro" id="IPR001202">
    <property type="entry name" value="WW_dom"/>
</dbReference>
<feature type="region of interest" description="Disordered" evidence="2">
    <location>
        <begin position="436"/>
        <end position="508"/>
    </location>
</feature>
<dbReference type="EnsemblProtists" id="PYU1_T008361">
    <property type="protein sequence ID" value="PYU1_T008361"/>
    <property type="gene ID" value="PYU1_G008345"/>
</dbReference>
<dbReference type="SUPFAM" id="SSF51045">
    <property type="entry name" value="WW domain"/>
    <property type="match status" value="1"/>
</dbReference>
<feature type="domain" description="PH" evidence="3">
    <location>
        <begin position="82"/>
        <end position="200"/>
    </location>
</feature>
<feature type="compositionally biased region" description="Low complexity" evidence="2">
    <location>
        <begin position="25"/>
        <end position="63"/>
    </location>
</feature>
<dbReference type="CDD" id="cd00821">
    <property type="entry name" value="PH"/>
    <property type="match status" value="1"/>
</dbReference>
<dbReference type="Proteomes" id="UP000019132">
    <property type="component" value="Unassembled WGS sequence"/>
</dbReference>
<feature type="region of interest" description="Disordered" evidence="2">
    <location>
        <begin position="1"/>
        <end position="72"/>
    </location>
</feature>
<dbReference type="Gene3D" id="2.20.70.10">
    <property type="match status" value="1"/>
</dbReference>
<dbReference type="eggNOG" id="ENOG502S0AJ">
    <property type="taxonomic scope" value="Eukaryota"/>
</dbReference>
<keyword evidence="6" id="KW-1185">Reference proteome</keyword>
<evidence type="ECO:0000256" key="1">
    <source>
        <dbReference type="SAM" id="Coils"/>
    </source>
</evidence>
<feature type="compositionally biased region" description="Basic and acidic residues" evidence="2">
    <location>
        <begin position="9"/>
        <end position="23"/>
    </location>
</feature>
<feature type="compositionally biased region" description="Low complexity" evidence="2">
    <location>
        <begin position="442"/>
        <end position="469"/>
    </location>
</feature>
<dbReference type="CDD" id="cd00201">
    <property type="entry name" value="WW"/>
    <property type="match status" value="1"/>
</dbReference>
<evidence type="ECO:0000259" key="4">
    <source>
        <dbReference type="PROSITE" id="PS50020"/>
    </source>
</evidence>
<dbReference type="OMA" id="PRVRFSM"/>
<reference evidence="6" key="1">
    <citation type="journal article" date="2010" name="Genome Biol.">
        <title>Genome sequence of the necrotrophic plant pathogen Pythium ultimum reveals original pathogenicity mechanisms and effector repertoire.</title>
        <authorList>
            <person name="Levesque C.A."/>
            <person name="Brouwer H."/>
            <person name="Cano L."/>
            <person name="Hamilton J.P."/>
            <person name="Holt C."/>
            <person name="Huitema E."/>
            <person name="Raffaele S."/>
            <person name="Robideau G.P."/>
            <person name="Thines M."/>
            <person name="Win J."/>
            <person name="Zerillo M.M."/>
            <person name="Beakes G.W."/>
            <person name="Boore J.L."/>
            <person name="Busam D."/>
            <person name="Dumas B."/>
            <person name="Ferriera S."/>
            <person name="Fuerstenberg S.I."/>
            <person name="Gachon C.M."/>
            <person name="Gaulin E."/>
            <person name="Govers F."/>
            <person name="Grenville-Briggs L."/>
            <person name="Horner N."/>
            <person name="Hostetler J."/>
            <person name="Jiang R.H."/>
            <person name="Johnson J."/>
            <person name="Krajaejun T."/>
            <person name="Lin H."/>
            <person name="Meijer H.J."/>
            <person name="Moore B."/>
            <person name="Morris P."/>
            <person name="Phuntmart V."/>
            <person name="Puiu D."/>
            <person name="Shetty J."/>
            <person name="Stajich J.E."/>
            <person name="Tripathy S."/>
            <person name="Wawra S."/>
            <person name="van West P."/>
            <person name="Whitty B.R."/>
            <person name="Coutinho P.M."/>
            <person name="Henrissat B."/>
            <person name="Martin F."/>
            <person name="Thomas P.D."/>
            <person name="Tyler B.M."/>
            <person name="De Vries R.P."/>
            <person name="Kamoun S."/>
            <person name="Yandell M."/>
            <person name="Tisserat N."/>
            <person name="Buell C.R."/>
        </authorList>
    </citation>
    <scope>NUCLEOTIDE SEQUENCE</scope>
    <source>
        <strain evidence="6">DAOM:BR144</strain>
    </source>
</reference>
<keyword evidence="1" id="KW-0175">Coiled coil</keyword>
<feature type="region of interest" description="Disordered" evidence="2">
    <location>
        <begin position="621"/>
        <end position="648"/>
    </location>
</feature>
<feature type="compositionally biased region" description="Basic and acidic residues" evidence="2">
    <location>
        <begin position="639"/>
        <end position="648"/>
    </location>
</feature>
<evidence type="ECO:0000256" key="2">
    <source>
        <dbReference type="SAM" id="MobiDB-lite"/>
    </source>
</evidence>
<dbReference type="InterPro" id="IPR001849">
    <property type="entry name" value="PH_domain"/>
</dbReference>
<dbReference type="Gene3D" id="2.30.29.30">
    <property type="entry name" value="Pleckstrin-homology domain (PH domain)/Phosphotyrosine-binding domain (PTB)"/>
    <property type="match status" value="1"/>
</dbReference>
<dbReference type="SMART" id="SM00456">
    <property type="entry name" value="WW"/>
    <property type="match status" value="1"/>
</dbReference>
<dbReference type="InParanoid" id="K3WTR5"/>
<organism evidence="5 6">
    <name type="scientific">Globisporangium ultimum (strain ATCC 200006 / CBS 805.95 / DAOM BR144)</name>
    <name type="common">Pythium ultimum</name>
    <dbReference type="NCBI Taxonomy" id="431595"/>
    <lineage>
        <taxon>Eukaryota</taxon>
        <taxon>Sar</taxon>
        <taxon>Stramenopiles</taxon>
        <taxon>Oomycota</taxon>
        <taxon>Peronosporomycetes</taxon>
        <taxon>Pythiales</taxon>
        <taxon>Pythiaceae</taxon>
        <taxon>Globisporangium</taxon>
    </lineage>
</organism>
<proteinExistence type="predicted"/>
<dbReference type="EMBL" id="GL376613">
    <property type="status" value="NOT_ANNOTATED_CDS"/>
    <property type="molecule type" value="Genomic_DNA"/>
</dbReference>
<dbReference type="VEuPathDB" id="FungiDB:PYU1_G008345"/>
<dbReference type="SMART" id="SM00233">
    <property type="entry name" value="PH"/>
    <property type="match status" value="1"/>
</dbReference>
<protein>
    <recommendedName>
        <fullName evidence="7">WW domain-containing protein</fullName>
    </recommendedName>
</protein>
<reference evidence="6" key="2">
    <citation type="submission" date="2010-04" db="EMBL/GenBank/DDBJ databases">
        <authorList>
            <person name="Buell R."/>
            <person name="Hamilton J."/>
            <person name="Hostetler J."/>
        </authorList>
    </citation>
    <scope>NUCLEOTIDE SEQUENCE [LARGE SCALE GENOMIC DNA]</scope>
    <source>
        <strain evidence="6">DAOM:BR144</strain>
    </source>
</reference>
<feature type="coiled-coil region" evidence="1">
    <location>
        <begin position="208"/>
        <end position="235"/>
    </location>
</feature>
<evidence type="ECO:0008006" key="7">
    <source>
        <dbReference type="Google" id="ProtNLM"/>
    </source>
</evidence>
<dbReference type="Pfam" id="PF00169">
    <property type="entry name" value="PH"/>
    <property type="match status" value="1"/>
</dbReference>
<dbReference type="PROSITE" id="PS50020">
    <property type="entry name" value="WW_DOMAIN_2"/>
    <property type="match status" value="1"/>
</dbReference>
<feature type="region of interest" description="Disordered" evidence="2">
    <location>
        <begin position="332"/>
        <end position="354"/>
    </location>
</feature>
<dbReference type="STRING" id="431595.K3WTR5"/>
<feature type="compositionally biased region" description="Basic and acidic residues" evidence="2">
    <location>
        <begin position="492"/>
        <end position="508"/>
    </location>
</feature>
<feature type="compositionally biased region" description="Polar residues" evidence="2">
    <location>
        <begin position="337"/>
        <end position="350"/>
    </location>
</feature>
<name>K3WTR5_GLOUD</name>
<dbReference type="AlphaFoldDB" id="K3WTR5"/>
<evidence type="ECO:0000313" key="6">
    <source>
        <dbReference type="Proteomes" id="UP000019132"/>
    </source>
</evidence>